<dbReference type="Proteomes" id="UP001219349">
    <property type="component" value="Chromosome"/>
</dbReference>
<dbReference type="InterPro" id="IPR010177">
    <property type="entry name" value="Paired_CXXCH_1"/>
</dbReference>
<reference evidence="5 6" key="1">
    <citation type="submission" date="2021-01" db="EMBL/GenBank/DDBJ databases">
        <title>Biogeographic distribution of Paracoccus.</title>
        <authorList>
            <person name="Hollensteiner J."/>
            <person name="Leineberger J."/>
            <person name="Brinkhoff T."/>
            <person name="Daniel R."/>
        </authorList>
    </citation>
    <scope>NUCLEOTIDE SEQUENCE [LARGE SCALE GENOMIC DNA]</scope>
    <source>
        <strain evidence="5 6">KCTC 22803</strain>
    </source>
</reference>
<evidence type="ECO:0000313" key="6">
    <source>
        <dbReference type="Proteomes" id="UP001219349"/>
    </source>
</evidence>
<dbReference type="PANTHER" id="PTHR35038">
    <property type="entry name" value="DISSIMILATORY SULFITE REDUCTASE SIRA"/>
    <property type="match status" value="1"/>
</dbReference>
<accession>A0ABY7SL32</accession>
<dbReference type="Gene3D" id="1.25.40.10">
    <property type="entry name" value="Tetratricopeptide repeat domain"/>
    <property type="match status" value="1"/>
</dbReference>
<sequence>MLKTIFPAALILCLSAPVLRAQDLPDYVGSGQCAACHEAESQSWQGSHHQLAWTEPTADTVVADFDGTRFQNDDLTVAFSKDAAGYHAQITESDGTTTMRRVHSVAGIEPLQQYLFETEPGRLQSFDVVWDSEEKRWYHLYPDQSLPVGDGLHWAGPYKNWNARCAECHATGYEKNYDPATRSYASTQAEIGVGCEACHGPGSAHIDWAETGKPVEIPGVDAFGLTMRSTADSEGWIQQCAGCHSRREAFGDGNPVPGTPYHDAYRLMMLTPDLYFPDGQIREEVYVYGSFLQSKMYANGVSCMNCHNPHTAQLVAEGNAVCTQCHSEAGNTEFPSLPIADYDTPEHHFHEPGSEGAQCKNCHMPTQTYMGVDARADHSFRIPRPDLTPITGAPDACTNCHQDQTPEWAAQQIEAWYPDSDKRGPHFGTVFAQSAVDPAGALPDLLKIAGDEGQSDIARATAMYLMGAAADQQTARATAPLLRDDSPLLRAAAIRPQRAAPPQEQFQNLLDLLSDPIRLVRLSAAPDLLRAPVASLPPRIAERFGRVAGEWQRSLGNRLDFPETHLVLGGTALTMRNTPAAIGAFREAVTQDPQLLDAWVMLVRLEASVNGAEAANAVVEEALQANPGQPDLMAMQRELQQ</sequence>
<keyword evidence="6" id="KW-1185">Reference proteome</keyword>
<dbReference type="RefSeq" id="WP_271884647.1">
    <property type="nucleotide sequence ID" value="NZ_CP067136.1"/>
</dbReference>
<feature type="chain" id="PRO_5046133555" evidence="2">
    <location>
        <begin position="22"/>
        <end position="641"/>
    </location>
</feature>
<dbReference type="EMBL" id="CP067136">
    <property type="protein sequence ID" value="WCR07564.1"/>
    <property type="molecule type" value="Genomic_DNA"/>
</dbReference>
<feature type="domain" description="Cytochrome c-552/4" evidence="4">
    <location>
        <begin position="162"/>
        <end position="200"/>
    </location>
</feature>
<evidence type="ECO:0000259" key="4">
    <source>
        <dbReference type="Pfam" id="PF13435"/>
    </source>
</evidence>
<evidence type="ECO:0000313" key="5">
    <source>
        <dbReference type="EMBL" id="WCR07564.1"/>
    </source>
</evidence>
<feature type="domain" description="Cytochrome c-552/4" evidence="4">
    <location>
        <begin position="32"/>
        <end position="59"/>
    </location>
</feature>
<dbReference type="Pfam" id="PF09699">
    <property type="entry name" value="Paired_CXXCH_1"/>
    <property type="match status" value="1"/>
</dbReference>
<dbReference type="InterPro" id="IPR023155">
    <property type="entry name" value="Cyt_c-552/4"/>
</dbReference>
<name>A0ABY7SL32_9RHOB</name>
<keyword evidence="1 2" id="KW-0732">Signal</keyword>
<evidence type="ECO:0000256" key="1">
    <source>
        <dbReference type="ARBA" id="ARBA00022729"/>
    </source>
</evidence>
<dbReference type="PANTHER" id="PTHR35038:SF8">
    <property type="entry name" value="C-TYPE POLYHEME CYTOCHROME OMCC"/>
    <property type="match status" value="1"/>
</dbReference>
<protein>
    <submittedName>
        <fullName evidence="5">Uncharacterized protein</fullName>
    </submittedName>
</protein>
<feature type="domain" description="Doubled CXXCH motif" evidence="3">
    <location>
        <begin position="298"/>
        <end position="329"/>
    </location>
</feature>
<gene>
    <name evidence="5" type="ORF">JHX87_01550</name>
</gene>
<dbReference type="InterPro" id="IPR011990">
    <property type="entry name" value="TPR-like_helical_dom_sf"/>
</dbReference>
<proteinExistence type="predicted"/>
<dbReference type="InterPro" id="IPR036280">
    <property type="entry name" value="Multihaem_cyt_sf"/>
</dbReference>
<feature type="signal peptide" evidence="2">
    <location>
        <begin position="1"/>
        <end position="21"/>
    </location>
</feature>
<dbReference type="InterPro" id="IPR051829">
    <property type="entry name" value="Multiheme_Cytochr_ET"/>
</dbReference>
<dbReference type="Pfam" id="PF13435">
    <property type="entry name" value="Cytochrome_C554"/>
    <property type="match status" value="2"/>
</dbReference>
<dbReference type="Gene3D" id="1.10.1130.10">
    <property type="entry name" value="Flavocytochrome C3, Chain A"/>
    <property type="match status" value="3"/>
</dbReference>
<dbReference type="SUPFAM" id="SSF48371">
    <property type="entry name" value="ARM repeat"/>
    <property type="match status" value="1"/>
</dbReference>
<evidence type="ECO:0000256" key="2">
    <source>
        <dbReference type="SAM" id="SignalP"/>
    </source>
</evidence>
<dbReference type="InterPro" id="IPR016024">
    <property type="entry name" value="ARM-type_fold"/>
</dbReference>
<dbReference type="SUPFAM" id="SSF48695">
    <property type="entry name" value="Multiheme cytochromes"/>
    <property type="match status" value="1"/>
</dbReference>
<dbReference type="SUPFAM" id="SSF48452">
    <property type="entry name" value="TPR-like"/>
    <property type="match status" value="1"/>
</dbReference>
<organism evidence="5 6">
    <name type="scientific">Paracoccus fistulariae</name>
    <dbReference type="NCBI Taxonomy" id="658446"/>
    <lineage>
        <taxon>Bacteria</taxon>
        <taxon>Pseudomonadati</taxon>
        <taxon>Pseudomonadota</taxon>
        <taxon>Alphaproteobacteria</taxon>
        <taxon>Rhodobacterales</taxon>
        <taxon>Paracoccaceae</taxon>
        <taxon>Paracoccus</taxon>
    </lineage>
</organism>
<evidence type="ECO:0000259" key="3">
    <source>
        <dbReference type="Pfam" id="PF09699"/>
    </source>
</evidence>